<reference evidence="2" key="1">
    <citation type="journal article" date="2022" name="Mol. Ecol. Resour.">
        <title>The genomes of chicory, endive, great burdock and yacon provide insights into Asteraceae palaeo-polyploidization history and plant inulin production.</title>
        <authorList>
            <person name="Fan W."/>
            <person name="Wang S."/>
            <person name="Wang H."/>
            <person name="Wang A."/>
            <person name="Jiang F."/>
            <person name="Liu H."/>
            <person name="Zhao H."/>
            <person name="Xu D."/>
            <person name="Zhang Y."/>
        </authorList>
    </citation>
    <scope>NUCLEOTIDE SEQUENCE [LARGE SCALE GENOMIC DNA]</scope>
    <source>
        <strain evidence="2">cv. Niubang</strain>
    </source>
</reference>
<keyword evidence="2" id="KW-1185">Reference proteome</keyword>
<name>A0ACB8ZJI8_ARCLA</name>
<sequence length="305" mass="35253">MTPSKNYRDAYDDVDEEFSIVILHQNDNIMPRVDPLDLGKESRDDYFRTDYRGHTATIFCVGFVKDANGCLLIQWKCTTVVSKQDVCSHALSLNVKKLKQANVMTDNSLSPICLLLQIKCVDHKGFLYDIMGVLKDIALEIQICEDLNVSDVLIKMYKFCSPELKLMTMMTTVREEDVQEEFKELHNKNIFDVSDMSYVSRGMMRQRIVFCSIQKLSVQNLRRRAIEDDVLQVHNIHRFKPVCCCYCANCLAAKFDQRSLTEDKASDMGQNTEGQIHLEFLSTMNQQQQQQKLSTLMHILDLHNK</sequence>
<protein>
    <submittedName>
        <fullName evidence="1">Uncharacterized protein</fullName>
    </submittedName>
</protein>
<evidence type="ECO:0000313" key="2">
    <source>
        <dbReference type="Proteomes" id="UP001055879"/>
    </source>
</evidence>
<dbReference type="EMBL" id="CM042056">
    <property type="protein sequence ID" value="KAI3697666.1"/>
    <property type="molecule type" value="Genomic_DNA"/>
</dbReference>
<dbReference type="Proteomes" id="UP001055879">
    <property type="component" value="Linkage Group LG10"/>
</dbReference>
<accession>A0ACB8ZJI8</accession>
<proteinExistence type="predicted"/>
<reference evidence="1 2" key="2">
    <citation type="journal article" date="2022" name="Mol. Ecol. Resour.">
        <title>The genomes of chicory, endive, great burdock and yacon provide insights into Asteraceae paleo-polyploidization history and plant inulin production.</title>
        <authorList>
            <person name="Fan W."/>
            <person name="Wang S."/>
            <person name="Wang H."/>
            <person name="Wang A."/>
            <person name="Jiang F."/>
            <person name="Liu H."/>
            <person name="Zhao H."/>
            <person name="Xu D."/>
            <person name="Zhang Y."/>
        </authorList>
    </citation>
    <scope>NUCLEOTIDE SEQUENCE [LARGE SCALE GENOMIC DNA]</scope>
    <source>
        <strain evidence="2">cv. Niubang</strain>
    </source>
</reference>
<gene>
    <name evidence="1" type="ORF">L6452_30762</name>
</gene>
<comment type="caution">
    <text evidence="1">The sequence shown here is derived from an EMBL/GenBank/DDBJ whole genome shotgun (WGS) entry which is preliminary data.</text>
</comment>
<evidence type="ECO:0000313" key="1">
    <source>
        <dbReference type="EMBL" id="KAI3697666.1"/>
    </source>
</evidence>
<organism evidence="1 2">
    <name type="scientific">Arctium lappa</name>
    <name type="common">Greater burdock</name>
    <name type="synonym">Lappa major</name>
    <dbReference type="NCBI Taxonomy" id="4217"/>
    <lineage>
        <taxon>Eukaryota</taxon>
        <taxon>Viridiplantae</taxon>
        <taxon>Streptophyta</taxon>
        <taxon>Embryophyta</taxon>
        <taxon>Tracheophyta</taxon>
        <taxon>Spermatophyta</taxon>
        <taxon>Magnoliopsida</taxon>
        <taxon>eudicotyledons</taxon>
        <taxon>Gunneridae</taxon>
        <taxon>Pentapetalae</taxon>
        <taxon>asterids</taxon>
        <taxon>campanulids</taxon>
        <taxon>Asterales</taxon>
        <taxon>Asteraceae</taxon>
        <taxon>Carduoideae</taxon>
        <taxon>Cardueae</taxon>
        <taxon>Arctiinae</taxon>
        <taxon>Arctium</taxon>
    </lineage>
</organism>